<organism evidence="9 10">
    <name type="scientific">Bemisia tabaci</name>
    <name type="common">Sweetpotato whitefly</name>
    <name type="synonym">Aleurodes tabaci</name>
    <dbReference type="NCBI Taxonomy" id="7038"/>
    <lineage>
        <taxon>Eukaryota</taxon>
        <taxon>Metazoa</taxon>
        <taxon>Ecdysozoa</taxon>
        <taxon>Arthropoda</taxon>
        <taxon>Hexapoda</taxon>
        <taxon>Insecta</taxon>
        <taxon>Pterygota</taxon>
        <taxon>Neoptera</taxon>
        <taxon>Paraneoptera</taxon>
        <taxon>Hemiptera</taxon>
        <taxon>Sternorrhyncha</taxon>
        <taxon>Aleyrodoidea</taxon>
        <taxon>Aleyrodidae</taxon>
        <taxon>Aleyrodinae</taxon>
        <taxon>Bemisia</taxon>
    </lineage>
</organism>
<dbReference type="Proteomes" id="UP001152759">
    <property type="component" value="Chromosome 6"/>
</dbReference>
<dbReference type="InterPro" id="IPR040038">
    <property type="entry name" value="TIPIN/Csm3/Swi3"/>
</dbReference>
<dbReference type="InterPro" id="IPR012923">
    <property type="entry name" value="Csm3"/>
</dbReference>
<dbReference type="AlphaFoldDB" id="A0A9P0F6R7"/>
<feature type="region of interest" description="Disordered" evidence="7">
    <location>
        <begin position="178"/>
        <end position="210"/>
    </location>
</feature>
<name>A0A9P0F6R7_BEMTA</name>
<evidence type="ECO:0000313" key="10">
    <source>
        <dbReference type="Proteomes" id="UP001152759"/>
    </source>
</evidence>
<protein>
    <recommendedName>
        <fullName evidence="6">TIMELESS-interacting protein</fullName>
    </recommendedName>
</protein>
<dbReference type="GO" id="GO:0043111">
    <property type="term" value="P:replication fork arrest"/>
    <property type="evidence" value="ECO:0007669"/>
    <property type="project" value="TreeGrafter"/>
</dbReference>
<keyword evidence="3 6" id="KW-0227">DNA damage</keyword>
<dbReference type="PANTHER" id="PTHR13220:SF11">
    <property type="entry name" value="TIMELESS-INTERACTING PROTEIN"/>
    <property type="match status" value="1"/>
</dbReference>
<feature type="domain" description="Chromosome segregation in meiosis protein 3" evidence="8">
    <location>
        <begin position="85"/>
        <end position="166"/>
    </location>
</feature>
<dbReference type="Pfam" id="PF07962">
    <property type="entry name" value="Swi3"/>
    <property type="match status" value="1"/>
</dbReference>
<dbReference type="GO" id="GO:0003677">
    <property type="term" value="F:DNA binding"/>
    <property type="evidence" value="ECO:0007669"/>
    <property type="project" value="TreeGrafter"/>
</dbReference>
<comment type="function">
    <text evidence="6">Plays an important role in the control of DNA replication and the maintenance of replication fork stability.</text>
</comment>
<evidence type="ECO:0000256" key="6">
    <source>
        <dbReference type="RuleBase" id="RU366049"/>
    </source>
</evidence>
<evidence type="ECO:0000256" key="2">
    <source>
        <dbReference type="ARBA" id="ARBA00006075"/>
    </source>
</evidence>
<accession>A0A9P0F6R7</accession>
<feature type="compositionally biased region" description="Polar residues" evidence="7">
    <location>
        <begin position="271"/>
        <end position="307"/>
    </location>
</feature>
<dbReference type="PANTHER" id="PTHR13220">
    <property type="entry name" value="TIMELESS INTERACTING-RELATED"/>
    <property type="match status" value="1"/>
</dbReference>
<dbReference type="GO" id="GO:0000076">
    <property type="term" value="P:DNA replication checkpoint signaling"/>
    <property type="evidence" value="ECO:0007669"/>
    <property type="project" value="UniProtKB-UniRule"/>
</dbReference>
<evidence type="ECO:0000256" key="7">
    <source>
        <dbReference type="SAM" id="MobiDB-lite"/>
    </source>
</evidence>
<dbReference type="GO" id="GO:0031297">
    <property type="term" value="P:replication fork processing"/>
    <property type="evidence" value="ECO:0007669"/>
    <property type="project" value="UniProtKB-UniRule"/>
</dbReference>
<evidence type="ECO:0000313" key="9">
    <source>
        <dbReference type="EMBL" id="CAH0392093.1"/>
    </source>
</evidence>
<proteinExistence type="inferred from homology"/>
<feature type="compositionally biased region" description="Acidic residues" evidence="7">
    <location>
        <begin position="1"/>
        <end position="28"/>
    </location>
</feature>
<evidence type="ECO:0000256" key="5">
    <source>
        <dbReference type="ARBA" id="ARBA00023306"/>
    </source>
</evidence>
<feature type="compositionally biased region" description="Polar residues" evidence="7">
    <location>
        <begin position="381"/>
        <end position="412"/>
    </location>
</feature>
<feature type="region of interest" description="Disordered" evidence="7">
    <location>
        <begin position="243"/>
        <end position="412"/>
    </location>
</feature>
<reference evidence="9" key="1">
    <citation type="submission" date="2021-12" db="EMBL/GenBank/DDBJ databases">
        <authorList>
            <person name="King R."/>
        </authorList>
    </citation>
    <scope>NUCLEOTIDE SEQUENCE</scope>
</reference>
<keyword evidence="10" id="KW-1185">Reference proteome</keyword>
<comment type="subcellular location">
    <subcellularLocation>
        <location evidence="1 6">Nucleus</location>
    </subcellularLocation>
</comment>
<dbReference type="EMBL" id="OU963867">
    <property type="protein sequence ID" value="CAH0392093.1"/>
    <property type="molecule type" value="Genomic_DNA"/>
</dbReference>
<feature type="compositionally biased region" description="Basic and acidic residues" evidence="7">
    <location>
        <begin position="358"/>
        <end position="380"/>
    </location>
</feature>
<keyword evidence="5 6" id="KW-0131">Cell cycle</keyword>
<dbReference type="GO" id="GO:0031298">
    <property type="term" value="C:replication fork protection complex"/>
    <property type="evidence" value="ECO:0007669"/>
    <property type="project" value="TreeGrafter"/>
</dbReference>
<dbReference type="KEGG" id="btab:109042969"/>
<evidence type="ECO:0000256" key="3">
    <source>
        <dbReference type="ARBA" id="ARBA00022763"/>
    </source>
</evidence>
<evidence type="ECO:0000256" key="4">
    <source>
        <dbReference type="ARBA" id="ARBA00023242"/>
    </source>
</evidence>
<gene>
    <name evidence="9" type="ORF">BEMITA_LOCUS10650</name>
</gene>
<dbReference type="GO" id="GO:0006974">
    <property type="term" value="P:DNA damage response"/>
    <property type="evidence" value="ECO:0007669"/>
    <property type="project" value="UniProtKB-KW"/>
</dbReference>
<sequence>MMNLESEEEMDVDEPDAVDEPDPVDDLDLILGGGEGANVGSDNDGNPNEGDSDNQDAANGMAPGESDGTKKEPKKKRVILNPQPKLNYHTLTGKRGLCAMKEIFADIQLKGKGHELSDLNRVMTKLEYWTHRLFPRYNFDEVLARVEKLGAKRQVEVYMKRMRLGMDDILNPISKEFIDEEPASPPPPEPEPLGDAFDSLLPTEPIVPVTTPKPRVEITEEQRERMERNRQLALERRLARIEAQKAAEQMQAGEPTAGPSGVGSRAPADDTTPSGNLFESSQVLSNPNTLVVEDLSSNGEKQISDISSGALHGSQPTAGPSGVERRAPTPDAMPYGNLFESSQAPSDAHASDILDSEASSHADVPFDHSDPEFNINEKENAVNNKSGISDVDQYSTEVDTSENVETNFAPSP</sequence>
<evidence type="ECO:0000259" key="8">
    <source>
        <dbReference type="Pfam" id="PF07962"/>
    </source>
</evidence>
<feature type="region of interest" description="Disordered" evidence="7">
    <location>
        <begin position="1"/>
        <end position="80"/>
    </location>
</feature>
<comment type="similarity">
    <text evidence="2 6">Belongs to the CSM3 family.</text>
</comment>
<keyword evidence="4 6" id="KW-0539">Nucleus</keyword>
<evidence type="ECO:0000256" key="1">
    <source>
        <dbReference type="ARBA" id="ARBA00004123"/>
    </source>
</evidence>